<dbReference type="InterPro" id="IPR028942">
    <property type="entry name" value="WHIM1_dom"/>
</dbReference>
<sequence length="1158" mass="130388">MELKRKSPEQLEALRKLFAEEKYPTNDAIEELAESLDLTVAQVRGWFVEKRRREKSKKPLAVTPIQSKKLPTGKGRKVFREEGSLSHDRTKSSSSLSSEVEDGIIERSSKLTRVQQLHSSEYIISKVFRKDGPALGVEFDSVPSRGFHTIKESINYLSASEDNEATVKKRKHVDDCTLSELVKKRGVGKGLMRKNAKDYKVGVPTMKHGMGKGLMRKECTASSPMKKYGMGKGLMTALQPINRDGIDVPTDRRISNTPELTIIESCKLRRKKRKRKPTTVMQVKVGETSKEKRKASFGRKEVGSKGEENEKQLFRETCELALDGRTSQELLNQFALLMDDEEVEIRELQAGPNPLTCSEHCAANGLHSCSLCKDLLPKFPPVSVHMKQPFAVQPWERSSETVKKLFKVLHFLYTYSVTIDICSFTLDAFAQAFHDKDSLLLGKIHVALLKLLLSDVEREISNCFLPHLSISCKFLALLNSVEDQEFVLDFWKRSLNPLTWTEILRQVLVSAGFGSKQGAFRRQTLSKEMRLMLKYGLTPGTLKGELFRILFEKGKNGLKVSELAKSAQVVELNPASTNEALELLISSTLSSDITLFEKVSLAAYRLRVSTLLKEEESCDSDREDSGSIHDDFDVAAGTCSSSDSECDSESLTQAKLRHLKCCKSKSNKLTVHNEIDESHPGEAWLQGLMDGEYSDLSIDEKLDVLVALIDLVSAGSSIRMEDPVRPAPNLQHYGSGAKIKRSSLHRPSWVHGKQIFGPCSSSKSQPVDSSVSIFNFSIEDISSCVGKDGKETESVADLHPMQSVFLGADRRYNQYWLFLGPCDFLDPGHKRVYFESSEDGHWKVIDTAEGLRSLLAVLDDRGRREAQLIESLEKRETFLCNEMSNVRNLAASCHSSQSKEFESTVREDSSSPISGLEETTNDSLPPCSAIVLAAEKNLEEENPRRNCLQLFDSWIWDHFYSGLNAVKHSKRSFYEHLTRCQTCHDLYWRDEKHCRICHMTFEVDFDLEEKYAVHTATCKLKTENENVSRYKVLPSVLQTLKAAVHAIESVMPEGALVGAWTKSAHRLWVKRLRRTASLTELLQVVTDFVAAINEDWLCQTSDAPGFNPFTEEIVACFSRLPQTSSALALWLVKLDDLIWQHSENAQCQEKDATAIVIR</sequence>
<feature type="region of interest" description="Disordered" evidence="5">
    <location>
        <begin position="271"/>
        <end position="308"/>
    </location>
</feature>
<dbReference type="Gene3D" id="1.10.10.60">
    <property type="entry name" value="Homeodomain-like"/>
    <property type="match status" value="1"/>
</dbReference>
<gene>
    <name evidence="8" type="ORF">LITE_LOCUS46313</name>
</gene>
<feature type="DNA-binding region" description="Homeobox" evidence="3">
    <location>
        <begin position="3"/>
        <end position="58"/>
    </location>
</feature>
<evidence type="ECO:0000256" key="5">
    <source>
        <dbReference type="SAM" id="MobiDB-lite"/>
    </source>
</evidence>
<dbReference type="PANTHER" id="PTHR36968:SF8">
    <property type="entry name" value="HOMEOBOX-DDT DOMAIN PROTEIN RLT3 ISOFORM X1"/>
    <property type="match status" value="1"/>
</dbReference>
<dbReference type="Proteomes" id="UP001154282">
    <property type="component" value="Unassembled WGS sequence"/>
</dbReference>
<dbReference type="Pfam" id="PF15612">
    <property type="entry name" value="WHIM1"/>
    <property type="match status" value="1"/>
</dbReference>
<dbReference type="Pfam" id="PF00046">
    <property type="entry name" value="Homeodomain"/>
    <property type="match status" value="1"/>
</dbReference>
<dbReference type="GO" id="GO:0006357">
    <property type="term" value="P:regulation of transcription by RNA polymerase II"/>
    <property type="evidence" value="ECO:0007669"/>
    <property type="project" value="InterPro"/>
</dbReference>
<comment type="caution">
    <text evidence="8">The sequence shown here is derived from an EMBL/GenBank/DDBJ whole genome shotgun (WGS) entry which is preliminary data.</text>
</comment>
<reference evidence="8" key="1">
    <citation type="submission" date="2022-08" db="EMBL/GenBank/DDBJ databases">
        <authorList>
            <person name="Gutierrez-Valencia J."/>
        </authorList>
    </citation>
    <scope>NUCLEOTIDE SEQUENCE</scope>
</reference>
<dbReference type="SMART" id="SM00389">
    <property type="entry name" value="HOX"/>
    <property type="match status" value="1"/>
</dbReference>
<accession>A0AAV0R4R7</accession>
<protein>
    <recommendedName>
        <fullName evidence="10">Homeobox-DDT domain protein RLT3</fullName>
    </recommendedName>
</protein>
<dbReference type="SMART" id="SM00571">
    <property type="entry name" value="DDT"/>
    <property type="match status" value="1"/>
</dbReference>
<dbReference type="SUPFAM" id="SSF46689">
    <property type="entry name" value="Homeodomain-like"/>
    <property type="match status" value="1"/>
</dbReference>
<evidence type="ECO:0000313" key="8">
    <source>
        <dbReference type="EMBL" id="CAI0552211.1"/>
    </source>
</evidence>
<keyword evidence="9" id="KW-1185">Reference proteome</keyword>
<proteinExistence type="predicted"/>
<name>A0AAV0R4R7_9ROSI</name>
<evidence type="ECO:0000256" key="1">
    <source>
        <dbReference type="ARBA" id="ARBA00004123"/>
    </source>
</evidence>
<dbReference type="PROSITE" id="PS50071">
    <property type="entry name" value="HOMEOBOX_2"/>
    <property type="match status" value="1"/>
</dbReference>
<dbReference type="Pfam" id="PF02791">
    <property type="entry name" value="DDT"/>
    <property type="match status" value="1"/>
</dbReference>
<keyword evidence="3 4" id="KW-0238">DNA-binding</keyword>
<dbReference type="InterPro" id="IPR044977">
    <property type="entry name" value="RLT1-3"/>
</dbReference>
<dbReference type="InterPro" id="IPR001356">
    <property type="entry name" value="HD"/>
</dbReference>
<evidence type="ECO:0000256" key="3">
    <source>
        <dbReference type="PROSITE-ProRule" id="PRU00108"/>
    </source>
</evidence>
<feature type="domain" description="Homeobox" evidence="6">
    <location>
        <begin position="1"/>
        <end position="57"/>
    </location>
</feature>
<dbReference type="GO" id="GO:0005634">
    <property type="term" value="C:nucleus"/>
    <property type="evidence" value="ECO:0007669"/>
    <property type="project" value="UniProtKB-SubCell"/>
</dbReference>
<evidence type="ECO:0000259" key="6">
    <source>
        <dbReference type="PROSITE" id="PS50071"/>
    </source>
</evidence>
<keyword evidence="2 3" id="KW-0539">Nucleus</keyword>
<dbReference type="GO" id="GO:0003677">
    <property type="term" value="F:DNA binding"/>
    <property type="evidence" value="ECO:0007669"/>
    <property type="project" value="UniProtKB-UniRule"/>
</dbReference>
<organism evidence="8 9">
    <name type="scientific">Linum tenue</name>
    <dbReference type="NCBI Taxonomy" id="586396"/>
    <lineage>
        <taxon>Eukaryota</taxon>
        <taxon>Viridiplantae</taxon>
        <taxon>Streptophyta</taxon>
        <taxon>Embryophyta</taxon>
        <taxon>Tracheophyta</taxon>
        <taxon>Spermatophyta</taxon>
        <taxon>Magnoliopsida</taxon>
        <taxon>eudicotyledons</taxon>
        <taxon>Gunneridae</taxon>
        <taxon>Pentapetalae</taxon>
        <taxon>rosids</taxon>
        <taxon>fabids</taxon>
        <taxon>Malpighiales</taxon>
        <taxon>Linaceae</taxon>
        <taxon>Linum</taxon>
    </lineage>
</organism>
<dbReference type="CDD" id="cd00086">
    <property type="entry name" value="homeodomain"/>
    <property type="match status" value="1"/>
</dbReference>
<evidence type="ECO:0000259" key="7">
    <source>
        <dbReference type="PROSITE" id="PS50827"/>
    </source>
</evidence>
<feature type="region of interest" description="Disordered" evidence="5">
    <location>
        <begin position="52"/>
        <end position="101"/>
    </location>
</feature>
<feature type="compositionally biased region" description="Basic and acidic residues" evidence="5">
    <location>
        <begin position="298"/>
        <end position="308"/>
    </location>
</feature>
<feature type="compositionally biased region" description="Basic and acidic residues" evidence="5">
    <location>
        <begin position="78"/>
        <end position="91"/>
    </location>
</feature>
<comment type="subcellular location">
    <subcellularLocation>
        <location evidence="1 3 4">Nucleus</location>
    </subcellularLocation>
</comment>
<dbReference type="AlphaFoldDB" id="A0AAV0R4R7"/>
<evidence type="ECO:0000256" key="2">
    <source>
        <dbReference type="ARBA" id="ARBA00023242"/>
    </source>
</evidence>
<dbReference type="EMBL" id="CAMGYJ010000010">
    <property type="protein sequence ID" value="CAI0552211.1"/>
    <property type="molecule type" value="Genomic_DNA"/>
</dbReference>
<dbReference type="InterPro" id="IPR018501">
    <property type="entry name" value="DDT_dom"/>
</dbReference>
<dbReference type="PANTHER" id="PTHR36968">
    <property type="entry name" value="HOMEOBOX-DDT DOMAIN PROTEIN RLT2"/>
    <property type="match status" value="1"/>
</dbReference>
<dbReference type="InterPro" id="IPR009057">
    <property type="entry name" value="Homeodomain-like_sf"/>
</dbReference>
<feature type="domain" description="DDT" evidence="7">
    <location>
        <begin position="399"/>
        <end position="458"/>
    </location>
</feature>
<evidence type="ECO:0000256" key="4">
    <source>
        <dbReference type="RuleBase" id="RU000682"/>
    </source>
</evidence>
<dbReference type="PROSITE" id="PS50827">
    <property type="entry name" value="DDT"/>
    <property type="match status" value="1"/>
</dbReference>
<evidence type="ECO:0000313" key="9">
    <source>
        <dbReference type="Proteomes" id="UP001154282"/>
    </source>
</evidence>
<dbReference type="InterPro" id="IPR028941">
    <property type="entry name" value="WHIM2_dom"/>
</dbReference>
<dbReference type="Pfam" id="PF15613">
    <property type="entry name" value="WSD"/>
    <property type="match status" value="1"/>
</dbReference>
<evidence type="ECO:0008006" key="10">
    <source>
        <dbReference type="Google" id="ProtNLM"/>
    </source>
</evidence>
<keyword evidence="3 4" id="KW-0371">Homeobox</keyword>